<dbReference type="AlphaFoldDB" id="A0A0B2K5B0"/>
<evidence type="ECO:0000313" key="1">
    <source>
        <dbReference type="EMBL" id="KHM53202.1"/>
    </source>
</evidence>
<dbReference type="Proteomes" id="UP000030993">
    <property type="component" value="Unassembled WGS sequence"/>
</dbReference>
<keyword evidence="2" id="KW-1185">Reference proteome</keyword>
<comment type="caution">
    <text evidence="1">The sequence shown here is derived from an EMBL/GenBank/DDBJ whole genome shotgun (WGS) entry which is preliminary data.</text>
</comment>
<organism evidence="1 2">
    <name type="scientific">Anaerovibrio lipolyticus</name>
    <dbReference type="NCBI Taxonomy" id="82374"/>
    <lineage>
        <taxon>Bacteria</taxon>
        <taxon>Bacillati</taxon>
        <taxon>Bacillota</taxon>
        <taxon>Negativicutes</taxon>
        <taxon>Selenomonadales</taxon>
        <taxon>Selenomonadaceae</taxon>
        <taxon>Anaerovibrio</taxon>
    </lineage>
</organism>
<reference evidence="1 2" key="1">
    <citation type="journal article" date="2013" name="PLoS ONE">
        <title>Identification and characterization of three novel lipases belonging to families II and V from Anaerovibrio lipolyticus 5ST.</title>
        <authorList>
            <person name="Prive F."/>
            <person name="Kaderbhai N.N."/>
            <person name="Girdwood S."/>
            <person name="Worgan H.J."/>
            <person name="Pinloche E."/>
            <person name="Scollan N.D."/>
            <person name="Huws S.A."/>
            <person name="Newbold C.J."/>
        </authorList>
    </citation>
    <scope>NUCLEOTIDE SEQUENCE [LARGE SCALE GENOMIC DNA]</scope>
    <source>
        <strain evidence="1 2">5S</strain>
    </source>
</reference>
<name>A0A0B2K5B0_9FIRM</name>
<accession>A0A0B2K5B0</accession>
<protein>
    <submittedName>
        <fullName evidence="1">Uncharacterized protein</fullName>
    </submittedName>
</protein>
<proteinExistence type="predicted"/>
<evidence type="ECO:0000313" key="2">
    <source>
        <dbReference type="Proteomes" id="UP000030993"/>
    </source>
</evidence>
<sequence>MSIQDELLNTDFSHLSNVKTSLKAHLHEMRKQKRELSWEELDELAAAGGHNPMNHIITKKTL</sequence>
<dbReference type="RefSeq" id="WP_039205575.1">
    <property type="nucleotide sequence ID" value="NZ_JSCE01000002.1"/>
</dbReference>
<dbReference type="STRING" id="82374.NZ47_00085"/>
<dbReference type="EMBL" id="JSCE01000002">
    <property type="protein sequence ID" value="KHM53202.1"/>
    <property type="molecule type" value="Genomic_DNA"/>
</dbReference>
<gene>
    <name evidence="1" type="ORF">NZ47_00085</name>
</gene>
<dbReference type="eggNOG" id="ENOG502ZTDX">
    <property type="taxonomic scope" value="Bacteria"/>
</dbReference>